<accession>A0A553K4Y3</accession>
<dbReference type="InterPro" id="IPR038555">
    <property type="entry name" value="Zincin_1_sf"/>
</dbReference>
<dbReference type="EMBL" id="VKKG01000001">
    <property type="protein sequence ID" value="TRY19773.1"/>
    <property type="molecule type" value="Genomic_DNA"/>
</dbReference>
<dbReference type="Pfam" id="PF06262">
    <property type="entry name" value="Zincin_1"/>
    <property type="match status" value="1"/>
</dbReference>
<dbReference type="CDD" id="cd12954">
    <property type="entry name" value="MMP_TTHA0227_like_1"/>
    <property type="match status" value="1"/>
</dbReference>
<dbReference type="OrthoDB" id="4966605at2"/>
<protein>
    <submittedName>
        <fullName evidence="1">Metallopeptidase family protein</fullName>
    </submittedName>
</protein>
<dbReference type="Proteomes" id="UP000317638">
    <property type="component" value="Unassembled WGS sequence"/>
</dbReference>
<comment type="caution">
    <text evidence="1">The sequence shown here is derived from an EMBL/GenBank/DDBJ whole genome shotgun (WGS) entry which is preliminary data.</text>
</comment>
<organism evidence="1 2">
    <name type="scientific">Tessaracoccus rhinocerotis</name>
    <dbReference type="NCBI Taxonomy" id="1689449"/>
    <lineage>
        <taxon>Bacteria</taxon>
        <taxon>Bacillati</taxon>
        <taxon>Actinomycetota</taxon>
        <taxon>Actinomycetes</taxon>
        <taxon>Propionibacteriales</taxon>
        <taxon>Propionibacteriaceae</taxon>
        <taxon>Tessaracoccus</taxon>
    </lineage>
</organism>
<dbReference type="AlphaFoldDB" id="A0A553K4Y3"/>
<keyword evidence="2" id="KW-1185">Reference proteome</keyword>
<reference evidence="1 2" key="1">
    <citation type="submission" date="2019-07" db="EMBL/GenBank/DDBJ databases">
        <authorList>
            <person name="Zhou L.-Y."/>
        </authorList>
    </citation>
    <scope>NUCLEOTIDE SEQUENCE [LARGE SCALE GENOMIC DNA]</scope>
    <source>
        <strain evidence="1 2">YIM 101269</strain>
    </source>
</reference>
<gene>
    <name evidence="1" type="ORF">FOJ82_02515</name>
</gene>
<dbReference type="SUPFAM" id="SSF55486">
    <property type="entry name" value="Metalloproteases ('zincins'), catalytic domain"/>
    <property type="match status" value="1"/>
</dbReference>
<name>A0A553K4Y3_9ACTN</name>
<sequence>MPRSRDRHGRGIRGPLALPHAWSRRPVPLSRPSRTEFFNECVTSAMAEIADVNPEALDGVIVGVEDVPHFNVNWSGDRVPMSAALEPSRGRKAQIVIYERPLEHRANTREELRRLVHRTIVEQLSALTGLDIDQLTDFDIDDYWDD</sequence>
<dbReference type="RefSeq" id="WP_143936860.1">
    <property type="nucleotide sequence ID" value="NZ_VKKG01000001.1"/>
</dbReference>
<evidence type="ECO:0000313" key="2">
    <source>
        <dbReference type="Proteomes" id="UP000317638"/>
    </source>
</evidence>
<evidence type="ECO:0000313" key="1">
    <source>
        <dbReference type="EMBL" id="TRY19773.1"/>
    </source>
</evidence>
<dbReference type="Gene3D" id="3.30.2010.20">
    <property type="match status" value="1"/>
</dbReference>
<dbReference type="InterPro" id="IPR010428">
    <property type="entry name" value="Zincin_1"/>
</dbReference>
<proteinExistence type="predicted"/>